<evidence type="ECO:0000256" key="1">
    <source>
        <dbReference type="SAM" id="Phobius"/>
    </source>
</evidence>
<evidence type="ECO:0000313" key="3">
    <source>
        <dbReference type="Proteomes" id="UP000054925"/>
    </source>
</evidence>
<keyword evidence="3" id="KW-1185">Reference proteome</keyword>
<comment type="caution">
    <text evidence="2">The sequence shown here is derived from an EMBL/GenBank/DDBJ whole genome shotgun (WGS) entry which is preliminary data.</text>
</comment>
<accession>A0A158K5L8</accession>
<keyword evidence="1" id="KW-0472">Membrane</keyword>
<organism evidence="2 3">
    <name type="scientific">Caballeronia terrestris</name>
    <dbReference type="NCBI Taxonomy" id="1226301"/>
    <lineage>
        <taxon>Bacteria</taxon>
        <taxon>Pseudomonadati</taxon>
        <taxon>Pseudomonadota</taxon>
        <taxon>Betaproteobacteria</taxon>
        <taxon>Burkholderiales</taxon>
        <taxon>Burkholderiaceae</taxon>
        <taxon>Caballeronia</taxon>
    </lineage>
</organism>
<reference evidence="2" key="1">
    <citation type="submission" date="2016-01" db="EMBL/GenBank/DDBJ databases">
        <authorList>
            <person name="Peeters C."/>
        </authorList>
    </citation>
    <scope>NUCLEOTIDE SEQUENCE [LARGE SCALE GENOMIC DNA]</scope>
    <source>
        <strain evidence="2">LMG 22937</strain>
    </source>
</reference>
<proteinExistence type="predicted"/>
<protein>
    <submittedName>
        <fullName evidence="2">Uncharacterized protein</fullName>
    </submittedName>
</protein>
<dbReference type="Proteomes" id="UP000054925">
    <property type="component" value="Unassembled WGS sequence"/>
</dbReference>
<gene>
    <name evidence="2" type="ORF">AWB67_04928</name>
</gene>
<dbReference type="AlphaFoldDB" id="A0A158K5L8"/>
<dbReference type="EMBL" id="FCOL02000037">
    <property type="protein sequence ID" value="SAL76434.1"/>
    <property type="molecule type" value="Genomic_DNA"/>
</dbReference>
<keyword evidence="1" id="KW-0812">Transmembrane</keyword>
<keyword evidence="1" id="KW-1133">Transmembrane helix</keyword>
<evidence type="ECO:0000313" key="2">
    <source>
        <dbReference type="EMBL" id="SAL76434.1"/>
    </source>
</evidence>
<sequence length="106" mass="12272">MLAKNQPEPITEAFSHDPDCSQWMVRLKTVVEHRREADHVRHRLEDEGVTIARHRSRSARGKRTRDDWLILGGLALFIASVAVFGVIAVWQVAQWLLPFHWMSFAD</sequence>
<name>A0A158K5L8_9BURK</name>
<feature type="transmembrane region" description="Helical" evidence="1">
    <location>
        <begin position="68"/>
        <end position="93"/>
    </location>
</feature>